<dbReference type="FunFam" id="3.20.20.100:FF:000004">
    <property type="entry name" value="Oxidoreductase, aldo/keto reductase"/>
    <property type="match status" value="1"/>
</dbReference>
<proteinExistence type="predicted"/>
<dbReference type="Proteomes" id="UP001141259">
    <property type="component" value="Unassembled WGS sequence"/>
</dbReference>
<dbReference type="PANTHER" id="PTHR43364:SF4">
    <property type="entry name" value="NAD(P)-LINKED OXIDOREDUCTASE SUPERFAMILY PROTEIN"/>
    <property type="match status" value="1"/>
</dbReference>
<dbReference type="Pfam" id="PF00248">
    <property type="entry name" value="Aldo_ket_red"/>
    <property type="match status" value="1"/>
</dbReference>
<reference evidence="3" key="1">
    <citation type="submission" date="2022-08" db="EMBL/GenBank/DDBJ databases">
        <authorList>
            <person name="Tistechok S."/>
            <person name="Samborskyy M."/>
            <person name="Roman I."/>
        </authorList>
    </citation>
    <scope>NUCLEOTIDE SEQUENCE</scope>
    <source>
        <strain evidence="3">DSM 103496</strain>
    </source>
</reference>
<dbReference type="EMBL" id="JANYMP010000039">
    <property type="protein sequence ID" value="MCS7483990.1"/>
    <property type="molecule type" value="Genomic_DNA"/>
</dbReference>
<dbReference type="PRINTS" id="PR00069">
    <property type="entry name" value="ALDKETRDTASE"/>
</dbReference>
<dbReference type="GO" id="GO:0016491">
    <property type="term" value="F:oxidoreductase activity"/>
    <property type="evidence" value="ECO:0007669"/>
    <property type="project" value="UniProtKB-KW"/>
</dbReference>
<dbReference type="AlphaFoldDB" id="A0A9X3AL69"/>
<accession>A0A9X3AL69</accession>
<dbReference type="Gene3D" id="3.20.20.100">
    <property type="entry name" value="NADP-dependent oxidoreductase domain"/>
    <property type="match status" value="1"/>
</dbReference>
<comment type="caution">
    <text evidence="3">The sequence shown here is derived from an EMBL/GenBank/DDBJ whole genome shotgun (WGS) entry which is preliminary data.</text>
</comment>
<dbReference type="InterPro" id="IPR036812">
    <property type="entry name" value="NAD(P)_OxRdtase_dom_sf"/>
</dbReference>
<evidence type="ECO:0000313" key="3">
    <source>
        <dbReference type="EMBL" id="MCS7483990.1"/>
    </source>
</evidence>
<gene>
    <name evidence="3" type="ORF">NZH93_44760</name>
</gene>
<evidence type="ECO:0000256" key="1">
    <source>
        <dbReference type="ARBA" id="ARBA00023002"/>
    </source>
</evidence>
<dbReference type="CDD" id="cd19079">
    <property type="entry name" value="AKR_EcYajO-like"/>
    <property type="match status" value="1"/>
</dbReference>
<keyword evidence="1" id="KW-0560">Oxidoreductase</keyword>
<organism evidence="3 4">
    <name type="scientific">Umezawaea endophytica</name>
    <dbReference type="NCBI Taxonomy" id="1654476"/>
    <lineage>
        <taxon>Bacteria</taxon>
        <taxon>Bacillati</taxon>
        <taxon>Actinomycetota</taxon>
        <taxon>Actinomycetes</taxon>
        <taxon>Pseudonocardiales</taxon>
        <taxon>Pseudonocardiaceae</taxon>
        <taxon>Umezawaea</taxon>
    </lineage>
</organism>
<dbReference type="InterPro" id="IPR020471">
    <property type="entry name" value="AKR"/>
</dbReference>
<dbReference type="SUPFAM" id="SSF51430">
    <property type="entry name" value="NAD(P)-linked oxidoreductase"/>
    <property type="match status" value="1"/>
</dbReference>
<feature type="domain" description="NADP-dependent oxidoreductase" evidence="2">
    <location>
        <begin position="17"/>
        <end position="319"/>
    </location>
</feature>
<protein>
    <submittedName>
        <fullName evidence="3">Aldo/keto reductase</fullName>
    </submittedName>
</protein>
<dbReference type="GO" id="GO:0005829">
    <property type="term" value="C:cytosol"/>
    <property type="evidence" value="ECO:0007669"/>
    <property type="project" value="TreeGrafter"/>
</dbReference>
<sequence>MGMDYLRLGGSGLEISRIVLGCMSFGDPARGTHTWSMGIDEARPFVRQALEAGITTFDTANSYSLGSSEEIVGELLGELAERSDVVVATKVFGHVADGPNGSGLSRGAIMTQVDNSLRRLGTDYIDLYQIHRHDPKTPITETMEALHDLVRAGKVRYLGASSMWTWQFAQMQHVADLNGWTRFVAMQDQYNLIMREEEREMHPYCLDEGVGVLPWSPLARGRLTRDWDATTNRSETDAFGRTLYRQTEDTDREVVDAVAAVAADRDVSRAQVALAWMLHKPAVTAPIIGVTKEHHLTDAVAAVDLELSADEIARLEEHYVPHAAEAF</sequence>
<dbReference type="PANTHER" id="PTHR43364">
    <property type="entry name" value="NADH-SPECIFIC METHYLGLYOXAL REDUCTASE-RELATED"/>
    <property type="match status" value="1"/>
</dbReference>
<evidence type="ECO:0000259" key="2">
    <source>
        <dbReference type="Pfam" id="PF00248"/>
    </source>
</evidence>
<keyword evidence="4" id="KW-1185">Reference proteome</keyword>
<dbReference type="InterPro" id="IPR050523">
    <property type="entry name" value="AKR_Detox_Biosynth"/>
</dbReference>
<evidence type="ECO:0000313" key="4">
    <source>
        <dbReference type="Proteomes" id="UP001141259"/>
    </source>
</evidence>
<dbReference type="RefSeq" id="WP_259629441.1">
    <property type="nucleotide sequence ID" value="NZ_JANYMP010000039.1"/>
</dbReference>
<name>A0A9X3AL69_9PSEU</name>
<dbReference type="InterPro" id="IPR023210">
    <property type="entry name" value="NADP_OxRdtase_dom"/>
</dbReference>